<dbReference type="InParanoid" id="A0A0G4EN87"/>
<feature type="region of interest" description="Disordered" evidence="1">
    <location>
        <begin position="332"/>
        <end position="352"/>
    </location>
</feature>
<sequence length="407" mass="45877">MGHLCCRTKERPPPRARVVFVPPAQPISVSGWRRARALMDYFCAKVEGGFGGRYVLDRQDDPVSGRHGCAFFFWDLKEKKKVVLKMNVIYDYTDMSDPDDSLFPKNGMDILLWSGVRHPSIVRIDGIYSTTNLPGYAPTSGLKGFFLEFCYGGDMWSLPRMLTEPEVQRLNGPIYYEDSEAVFMPFIKNVLEGIKCLHDRGFAHTDIKSENICISRGEDGNAKATIIDVDRLLDFHGNPQYEVERSGDLYIVSGIIRRLIPEPSPEVLELDRYLSSFECGEKERHALNAEQALRLYAKWEAAHGPGMRVKLLPSPSPPQHLIDAYARKADGDKFDGRSHTDTEETRDTNGDDCRGRHCSVPVQANGKTVLRSLGGWVSAGSLWINAQVAKEYGLPGPWVRIQNWHDV</sequence>
<dbReference type="OrthoDB" id="6365500at2759"/>
<dbReference type="GO" id="GO:0005737">
    <property type="term" value="C:cytoplasm"/>
    <property type="evidence" value="ECO:0007669"/>
    <property type="project" value="TreeGrafter"/>
</dbReference>
<dbReference type="PROSITE" id="PS50011">
    <property type="entry name" value="PROTEIN_KINASE_DOM"/>
    <property type="match status" value="1"/>
</dbReference>
<name>A0A0G4EN87_VITBC</name>
<organism evidence="3 4">
    <name type="scientific">Vitrella brassicaformis (strain CCMP3155)</name>
    <dbReference type="NCBI Taxonomy" id="1169540"/>
    <lineage>
        <taxon>Eukaryota</taxon>
        <taxon>Sar</taxon>
        <taxon>Alveolata</taxon>
        <taxon>Colpodellida</taxon>
        <taxon>Vitrellaceae</taxon>
        <taxon>Vitrella</taxon>
    </lineage>
</organism>
<dbReference type="STRING" id="1169540.A0A0G4EN87"/>
<dbReference type="PANTHER" id="PTHR24348:SF68">
    <property type="entry name" value="SERINE_THREONINE-PROTEIN KINASE ATG1C"/>
    <property type="match status" value="1"/>
</dbReference>
<dbReference type="Gene3D" id="1.10.510.10">
    <property type="entry name" value="Transferase(Phosphotransferase) domain 1"/>
    <property type="match status" value="1"/>
</dbReference>
<proteinExistence type="predicted"/>
<evidence type="ECO:0000313" key="3">
    <source>
        <dbReference type="EMBL" id="CEL98296.1"/>
    </source>
</evidence>
<dbReference type="InterPro" id="IPR011009">
    <property type="entry name" value="Kinase-like_dom_sf"/>
</dbReference>
<dbReference type="PhylomeDB" id="A0A0G4EN87"/>
<dbReference type="InterPro" id="IPR008271">
    <property type="entry name" value="Ser/Thr_kinase_AS"/>
</dbReference>
<dbReference type="GO" id="GO:0005524">
    <property type="term" value="F:ATP binding"/>
    <property type="evidence" value="ECO:0007669"/>
    <property type="project" value="InterPro"/>
</dbReference>
<feature type="domain" description="Protein kinase" evidence="2">
    <location>
        <begin position="39"/>
        <end position="407"/>
    </location>
</feature>
<protein>
    <recommendedName>
        <fullName evidence="2">Protein kinase domain-containing protein</fullName>
    </recommendedName>
</protein>
<dbReference type="AlphaFoldDB" id="A0A0G4EN87"/>
<dbReference type="InterPro" id="IPR000719">
    <property type="entry name" value="Prot_kinase_dom"/>
</dbReference>
<keyword evidence="4" id="KW-1185">Reference proteome</keyword>
<dbReference type="SUPFAM" id="SSF56112">
    <property type="entry name" value="Protein kinase-like (PK-like)"/>
    <property type="match status" value="1"/>
</dbReference>
<dbReference type="Proteomes" id="UP000041254">
    <property type="component" value="Unassembled WGS sequence"/>
</dbReference>
<dbReference type="PROSITE" id="PS00108">
    <property type="entry name" value="PROTEIN_KINASE_ST"/>
    <property type="match status" value="1"/>
</dbReference>
<evidence type="ECO:0000313" key="4">
    <source>
        <dbReference type="Proteomes" id="UP000041254"/>
    </source>
</evidence>
<gene>
    <name evidence="3" type="ORF">Vbra_7900</name>
</gene>
<dbReference type="VEuPathDB" id="CryptoDB:Vbra_7900"/>
<evidence type="ECO:0000256" key="1">
    <source>
        <dbReference type="SAM" id="MobiDB-lite"/>
    </source>
</evidence>
<dbReference type="Pfam" id="PF00069">
    <property type="entry name" value="Pkinase"/>
    <property type="match status" value="1"/>
</dbReference>
<dbReference type="InterPro" id="IPR045269">
    <property type="entry name" value="Atg1-like"/>
</dbReference>
<dbReference type="GO" id="GO:0010506">
    <property type="term" value="P:regulation of autophagy"/>
    <property type="evidence" value="ECO:0007669"/>
    <property type="project" value="InterPro"/>
</dbReference>
<dbReference type="EMBL" id="CDMY01000267">
    <property type="protein sequence ID" value="CEL98296.1"/>
    <property type="molecule type" value="Genomic_DNA"/>
</dbReference>
<reference evidence="3 4" key="1">
    <citation type="submission" date="2014-11" db="EMBL/GenBank/DDBJ databases">
        <authorList>
            <person name="Zhu J."/>
            <person name="Qi W."/>
            <person name="Song R."/>
        </authorList>
    </citation>
    <scope>NUCLEOTIDE SEQUENCE [LARGE SCALE GENOMIC DNA]</scope>
</reference>
<accession>A0A0G4EN87</accession>
<dbReference type="GO" id="GO:0004674">
    <property type="term" value="F:protein serine/threonine kinase activity"/>
    <property type="evidence" value="ECO:0007669"/>
    <property type="project" value="InterPro"/>
</dbReference>
<evidence type="ECO:0000259" key="2">
    <source>
        <dbReference type="PROSITE" id="PS50011"/>
    </source>
</evidence>
<dbReference type="PANTHER" id="PTHR24348">
    <property type="entry name" value="SERINE/THREONINE-PROTEIN KINASE UNC-51-RELATED"/>
    <property type="match status" value="1"/>
</dbReference>